<protein>
    <submittedName>
        <fullName evidence="10">MFS transporter</fullName>
    </submittedName>
</protein>
<comment type="subcellular location">
    <subcellularLocation>
        <location evidence="1">Cell membrane</location>
        <topology evidence="1">Multi-pass membrane protein</topology>
    </subcellularLocation>
</comment>
<evidence type="ECO:0000313" key="10">
    <source>
        <dbReference type="EMBL" id="MBD1600844.1"/>
    </source>
</evidence>
<dbReference type="InterPro" id="IPR036259">
    <property type="entry name" value="MFS_trans_sf"/>
</dbReference>
<dbReference type="Gene3D" id="1.20.1250.20">
    <property type="entry name" value="MFS general substrate transporter like domains"/>
    <property type="match status" value="1"/>
</dbReference>
<gene>
    <name evidence="10" type="ORF">HAQ05_19355</name>
</gene>
<feature type="transmembrane region" description="Helical" evidence="8">
    <location>
        <begin position="86"/>
        <end position="109"/>
    </location>
</feature>
<sequence>MTTTAEANEEGFEIPRRYFAAAAILIGVLMSSLDSSIVNIALPTIAADLEVSSASVIWVANGYQVASAATMLICASLGSRIGERRFYTIGLVLFTLASLGCALASTFTALVTMRVIQGLSYAVLISVGYGLYRVIFPASSLGTVFGLNALTFAVGTALGPALGGLIVSYASWPWLFYINIPFGIAAIAFSVVSLGEDTHKAHGFDVFGAVTSAAALGLFVLAVDQIGRWGNYTVLLLVVVSVVLMYLFGIGQTRAKNPLLPLDIFRSRRYTFAVLTSITMFISQGMALVALPFVLQHTYAYSVLDSAFIFTPWPMTVALCAPLAGRLTNRFNATHVSSIGVLIFCLGMGSLVFLSENPTAGDFLWRVALCGMGYGFFLPPNNKEMFENTAKNRTATASGVLSTARTTGQSIGAALVAVVIALMGGLSGSAEGQFSVYVFSLACAISALSLLASMARIYNGMTKI</sequence>
<feature type="transmembrane region" description="Helical" evidence="8">
    <location>
        <begin position="206"/>
        <end position="223"/>
    </location>
</feature>
<keyword evidence="5 8" id="KW-0812">Transmembrane</keyword>
<reference evidence="10 11" key="1">
    <citation type="journal article" date="2020" name="Insects">
        <title>Bacteria Belonging to Pseudomonas typographi sp. nov. from the Bark Beetle Ips typographus Have Genomic Potential to Aid in the Host Ecology.</title>
        <authorList>
            <person name="Peral-Aranega E."/>
            <person name="Saati-Santamaria Z."/>
            <person name="Kolarik M."/>
            <person name="Rivas R."/>
            <person name="Garcia-Fraile P."/>
        </authorList>
    </citation>
    <scope>NUCLEOTIDE SEQUENCE [LARGE SCALE GENOMIC DNA]</scope>
    <source>
        <strain evidence="10 11">CA3A</strain>
    </source>
</reference>
<dbReference type="InterPro" id="IPR004638">
    <property type="entry name" value="EmrB-like"/>
</dbReference>
<feature type="transmembrane region" description="Helical" evidence="8">
    <location>
        <begin position="270"/>
        <end position="295"/>
    </location>
</feature>
<evidence type="ECO:0000256" key="5">
    <source>
        <dbReference type="ARBA" id="ARBA00022692"/>
    </source>
</evidence>
<keyword evidence="4" id="KW-1003">Cell membrane</keyword>
<feature type="transmembrane region" description="Helical" evidence="8">
    <location>
        <begin position="436"/>
        <end position="458"/>
    </location>
</feature>
<feature type="domain" description="Major facilitator superfamily (MFS) profile" evidence="9">
    <location>
        <begin position="20"/>
        <end position="458"/>
    </location>
</feature>
<feature type="transmembrane region" description="Helical" evidence="8">
    <location>
        <begin position="54"/>
        <end position="74"/>
    </location>
</feature>
<feature type="transmembrane region" description="Helical" evidence="8">
    <location>
        <begin position="18"/>
        <end position="42"/>
    </location>
</feature>
<evidence type="ECO:0000256" key="2">
    <source>
        <dbReference type="ARBA" id="ARBA00008537"/>
    </source>
</evidence>
<evidence type="ECO:0000256" key="1">
    <source>
        <dbReference type="ARBA" id="ARBA00004651"/>
    </source>
</evidence>
<feature type="transmembrane region" description="Helical" evidence="8">
    <location>
        <begin position="307"/>
        <end position="324"/>
    </location>
</feature>
<comment type="caution">
    <text evidence="10">The sequence shown here is derived from an EMBL/GenBank/DDBJ whole genome shotgun (WGS) entry which is preliminary data.</text>
</comment>
<feature type="transmembrane region" description="Helical" evidence="8">
    <location>
        <begin position="115"/>
        <end position="132"/>
    </location>
</feature>
<evidence type="ECO:0000259" key="9">
    <source>
        <dbReference type="PROSITE" id="PS50850"/>
    </source>
</evidence>
<dbReference type="PANTHER" id="PTHR42718:SF9">
    <property type="entry name" value="MAJOR FACILITATOR SUPERFAMILY MULTIDRUG TRANSPORTER MFSC"/>
    <property type="match status" value="1"/>
</dbReference>
<feature type="transmembrane region" description="Helical" evidence="8">
    <location>
        <begin position="336"/>
        <end position="354"/>
    </location>
</feature>
<dbReference type="Pfam" id="PF07690">
    <property type="entry name" value="MFS_1"/>
    <property type="match status" value="1"/>
</dbReference>
<dbReference type="NCBIfam" id="TIGR00711">
    <property type="entry name" value="efflux_EmrB"/>
    <property type="match status" value="1"/>
</dbReference>
<feature type="transmembrane region" description="Helical" evidence="8">
    <location>
        <begin position="229"/>
        <end position="249"/>
    </location>
</feature>
<keyword evidence="3" id="KW-0813">Transport</keyword>
<keyword evidence="6 8" id="KW-1133">Transmembrane helix</keyword>
<feature type="transmembrane region" description="Helical" evidence="8">
    <location>
        <begin position="360"/>
        <end position="378"/>
    </location>
</feature>
<evidence type="ECO:0000313" key="11">
    <source>
        <dbReference type="Proteomes" id="UP000805841"/>
    </source>
</evidence>
<dbReference type="PROSITE" id="PS50850">
    <property type="entry name" value="MFS"/>
    <property type="match status" value="1"/>
</dbReference>
<dbReference type="Gene3D" id="1.20.1720.10">
    <property type="entry name" value="Multidrug resistance protein D"/>
    <property type="match status" value="1"/>
</dbReference>
<accession>A0ABR7Z5R2</accession>
<comment type="similarity">
    <text evidence="2">Belongs to the major facilitator superfamily. EmrB family.</text>
</comment>
<evidence type="ECO:0000256" key="6">
    <source>
        <dbReference type="ARBA" id="ARBA00022989"/>
    </source>
</evidence>
<proteinExistence type="inferred from homology"/>
<keyword evidence="7 8" id="KW-0472">Membrane</keyword>
<name>A0ABR7Z5R2_9PSED</name>
<dbReference type="InterPro" id="IPR020846">
    <property type="entry name" value="MFS_dom"/>
</dbReference>
<dbReference type="InterPro" id="IPR011701">
    <property type="entry name" value="MFS"/>
</dbReference>
<evidence type="ECO:0000256" key="7">
    <source>
        <dbReference type="ARBA" id="ARBA00023136"/>
    </source>
</evidence>
<evidence type="ECO:0000256" key="3">
    <source>
        <dbReference type="ARBA" id="ARBA00022448"/>
    </source>
</evidence>
<evidence type="ECO:0000256" key="8">
    <source>
        <dbReference type="SAM" id="Phobius"/>
    </source>
</evidence>
<dbReference type="PANTHER" id="PTHR42718">
    <property type="entry name" value="MAJOR FACILITATOR SUPERFAMILY MULTIDRUG TRANSPORTER MFSC"/>
    <property type="match status" value="1"/>
</dbReference>
<evidence type="ECO:0000256" key="4">
    <source>
        <dbReference type="ARBA" id="ARBA00022475"/>
    </source>
</evidence>
<dbReference type="CDD" id="cd17321">
    <property type="entry name" value="MFS_MMR_MDR_like"/>
    <property type="match status" value="1"/>
</dbReference>
<feature type="transmembrane region" description="Helical" evidence="8">
    <location>
        <begin position="411"/>
        <end position="430"/>
    </location>
</feature>
<dbReference type="SUPFAM" id="SSF103473">
    <property type="entry name" value="MFS general substrate transporter"/>
    <property type="match status" value="1"/>
</dbReference>
<dbReference type="Proteomes" id="UP000805841">
    <property type="component" value="Unassembled WGS sequence"/>
</dbReference>
<feature type="transmembrane region" description="Helical" evidence="8">
    <location>
        <begin position="144"/>
        <end position="168"/>
    </location>
</feature>
<feature type="transmembrane region" description="Helical" evidence="8">
    <location>
        <begin position="174"/>
        <end position="194"/>
    </location>
</feature>
<dbReference type="RefSeq" id="WP_190423514.1">
    <property type="nucleotide sequence ID" value="NZ_JAAOCA010000026.1"/>
</dbReference>
<dbReference type="EMBL" id="JAAOCA010000026">
    <property type="protein sequence ID" value="MBD1600844.1"/>
    <property type="molecule type" value="Genomic_DNA"/>
</dbReference>
<dbReference type="PRINTS" id="PR01036">
    <property type="entry name" value="TCRTETB"/>
</dbReference>
<keyword evidence="11" id="KW-1185">Reference proteome</keyword>
<organism evidence="10 11">
    <name type="scientific">Pseudomonas typographi</name>
    <dbReference type="NCBI Taxonomy" id="2715964"/>
    <lineage>
        <taxon>Bacteria</taxon>
        <taxon>Pseudomonadati</taxon>
        <taxon>Pseudomonadota</taxon>
        <taxon>Gammaproteobacteria</taxon>
        <taxon>Pseudomonadales</taxon>
        <taxon>Pseudomonadaceae</taxon>
        <taxon>Pseudomonas</taxon>
    </lineage>
</organism>